<dbReference type="InterPro" id="IPR009784">
    <property type="entry name" value="DUF1349"/>
</dbReference>
<accession>A0ABU9VEM4</accession>
<sequence>MDRTKLSQFNWLNEGTHSFEEEKMVIIAPPKSDFAYDNGMTSESGELPKSLNNAPYFYTEVEGDFVMSVNVSLTFKDTFDASAIMIHHNEECWAKACLERTDFNKNAVVSVVRNKTTDDANGNHIEGNTVWLKVVRVGNSFSFHYSLNGEHYEMMRVFHLPVKETIKVGFVAQAPVGDGGERYFSDYKLENKTVKNIRDGQ</sequence>
<evidence type="ECO:0000313" key="1">
    <source>
        <dbReference type="EMBL" id="MEN0642351.1"/>
    </source>
</evidence>
<comment type="caution">
    <text evidence="1">The sequence shown here is derived from an EMBL/GenBank/DDBJ whole genome shotgun (WGS) entry which is preliminary data.</text>
</comment>
<reference evidence="1 2" key="1">
    <citation type="submission" date="2024-03" db="EMBL/GenBank/DDBJ databases">
        <title>Bacilli Hybrid Assemblies.</title>
        <authorList>
            <person name="Kovac J."/>
        </authorList>
    </citation>
    <scope>NUCLEOTIDE SEQUENCE [LARGE SCALE GENOMIC DNA]</scope>
    <source>
        <strain evidence="1 2">FSL R7-0666</strain>
    </source>
</reference>
<protein>
    <submittedName>
        <fullName evidence="1">DUF1349 domain-containing protein</fullName>
    </submittedName>
</protein>
<dbReference type="InterPro" id="IPR013320">
    <property type="entry name" value="ConA-like_dom_sf"/>
</dbReference>
<dbReference type="EMBL" id="JBCITK010000001">
    <property type="protein sequence ID" value="MEN0642351.1"/>
    <property type="molecule type" value="Genomic_DNA"/>
</dbReference>
<dbReference type="RefSeq" id="WP_343129481.1">
    <property type="nucleotide sequence ID" value="NZ_JBCITK010000001.1"/>
</dbReference>
<keyword evidence="2" id="KW-1185">Reference proteome</keyword>
<dbReference type="PANTHER" id="PTHR35332">
    <property type="entry name" value="REGULATION OF ENOLASE PROTEIN 1"/>
    <property type="match status" value="1"/>
</dbReference>
<organism evidence="1 2">
    <name type="scientific">Alkalicoccobacillus gibsonii</name>
    <dbReference type="NCBI Taxonomy" id="79881"/>
    <lineage>
        <taxon>Bacteria</taxon>
        <taxon>Bacillati</taxon>
        <taxon>Bacillota</taxon>
        <taxon>Bacilli</taxon>
        <taxon>Bacillales</taxon>
        <taxon>Bacillaceae</taxon>
        <taxon>Alkalicoccobacillus</taxon>
    </lineage>
</organism>
<dbReference type="Gene3D" id="2.60.120.200">
    <property type="match status" value="1"/>
</dbReference>
<dbReference type="PANTHER" id="PTHR35332:SF2">
    <property type="entry name" value="REGULATION OF ENOLASE PROTEIN 1"/>
    <property type="match status" value="1"/>
</dbReference>
<evidence type="ECO:0000313" key="2">
    <source>
        <dbReference type="Proteomes" id="UP001418796"/>
    </source>
</evidence>
<proteinExistence type="predicted"/>
<dbReference type="Pfam" id="PF07081">
    <property type="entry name" value="DUF1349"/>
    <property type="match status" value="1"/>
</dbReference>
<dbReference type="SUPFAM" id="SSF49899">
    <property type="entry name" value="Concanavalin A-like lectins/glucanases"/>
    <property type="match status" value="1"/>
</dbReference>
<name>A0ABU9VEM4_9BACI</name>
<gene>
    <name evidence="1" type="ORF">MKY91_04135</name>
</gene>
<dbReference type="Proteomes" id="UP001418796">
    <property type="component" value="Unassembled WGS sequence"/>
</dbReference>